<dbReference type="AlphaFoldDB" id="A0A371XEZ5"/>
<sequence>MFTLLTQGCQEGCAIVFSQQGGTVMFTLFSRPIATLAQFALHVQQRREQVRAQRILDSLPEYLRKDIGWPDRELERETRVPVGKSSRKLWDAEAVLARTECPSLFGLDKGNLHVRNGA</sequence>
<proteinExistence type="predicted"/>
<evidence type="ECO:0000313" key="2">
    <source>
        <dbReference type="Proteomes" id="UP000262379"/>
    </source>
</evidence>
<gene>
    <name evidence="1" type="ORF">DY251_09200</name>
</gene>
<comment type="caution">
    <text evidence="1">The sequence shown here is derived from an EMBL/GenBank/DDBJ whole genome shotgun (WGS) entry which is preliminary data.</text>
</comment>
<dbReference type="EMBL" id="QURN01000006">
    <property type="protein sequence ID" value="RFC67763.1"/>
    <property type="molecule type" value="Genomic_DNA"/>
</dbReference>
<protein>
    <submittedName>
        <fullName evidence="1">Uncharacterized protein</fullName>
    </submittedName>
</protein>
<dbReference type="Proteomes" id="UP000262379">
    <property type="component" value="Unassembled WGS sequence"/>
</dbReference>
<evidence type="ECO:0000313" key="1">
    <source>
        <dbReference type="EMBL" id="RFC67763.1"/>
    </source>
</evidence>
<reference evidence="2" key="1">
    <citation type="submission" date="2018-08" db="EMBL/GenBank/DDBJ databases">
        <authorList>
            <person name="Im W.T."/>
        </authorList>
    </citation>
    <scope>NUCLEOTIDE SEQUENCE [LARGE SCALE GENOMIC DNA]</scope>
    <source>
        <strain evidence="2">LA-28</strain>
    </source>
</reference>
<name>A0A371XEZ5_9HYPH</name>
<organism evidence="1 2">
    <name type="scientific">Mesorhizobium denitrificans</name>
    <dbReference type="NCBI Taxonomy" id="2294114"/>
    <lineage>
        <taxon>Bacteria</taxon>
        <taxon>Pseudomonadati</taxon>
        <taxon>Pseudomonadota</taxon>
        <taxon>Alphaproteobacteria</taxon>
        <taxon>Hyphomicrobiales</taxon>
        <taxon>Phyllobacteriaceae</taxon>
        <taxon>Mesorhizobium</taxon>
    </lineage>
</organism>
<accession>A0A371XEZ5</accession>
<keyword evidence="2" id="KW-1185">Reference proteome</keyword>